<reference evidence="11 12" key="1">
    <citation type="submission" date="2012-06" db="EMBL/GenBank/DDBJ databases">
        <title>Complete sequence of plasmid 1 of Mycobacterium chubuense NBB4.</title>
        <authorList>
            <consortium name="US DOE Joint Genome Institute"/>
            <person name="Lucas S."/>
            <person name="Han J."/>
            <person name="Lapidus A."/>
            <person name="Cheng J.-F."/>
            <person name="Goodwin L."/>
            <person name="Pitluck S."/>
            <person name="Peters L."/>
            <person name="Mikhailova N."/>
            <person name="Teshima H."/>
            <person name="Detter J.C."/>
            <person name="Han C."/>
            <person name="Tapia R."/>
            <person name="Land M."/>
            <person name="Hauser L."/>
            <person name="Kyrpides N."/>
            <person name="Ivanova N."/>
            <person name="Pagani I."/>
            <person name="Mattes T."/>
            <person name="Holmes A."/>
            <person name="Rutledge P."/>
            <person name="Paulsen I."/>
            <person name="Coleman N."/>
            <person name="Woyke T."/>
        </authorList>
    </citation>
    <scope>NUCLEOTIDE SEQUENCE [LARGE SCALE GENOMIC DNA]</scope>
    <source>
        <strain evidence="11 12">NBB4</strain>
        <plasmid evidence="11 12">pMYCCH.01</plasmid>
    </source>
</reference>
<evidence type="ECO:0000256" key="5">
    <source>
        <dbReference type="ARBA" id="ARBA00022989"/>
    </source>
</evidence>
<dbReference type="PANTHER" id="PTHR38686">
    <property type="entry name" value="APOLIPOPROTEIN N-ACYLTRANSFERASE"/>
    <property type="match status" value="1"/>
</dbReference>
<comment type="function">
    <text evidence="8">Catalyzes the phospholipid dependent N-acylation of the N-terminal cysteine of apolipoprotein, the last step in lipoprotein maturation.</text>
</comment>
<dbReference type="KEGG" id="mcb:Mycch_5730"/>
<keyword evidence="11" id="KW-0614">Plasmid</keyword>
<evidence type="ECO:0000256" key="2">
    <source>
        <dbReference type="ARBA" id="ARBA00022475"/>
    </source>
</evidence>
<comment type="pathway">
    <text evidence="8">Protein modification; lipoprotein biosynthesis (N-acyl transfer).</text>
</comment>
<comment type="similarity">
    <text evidence="8">Belongs to the CN hydrolase family. Apolipoprotein N-acyltransferase subfamily.</text>
</comment>
<feature type="transmembrane region" description="Helical" evidence="8">
    <location>
        <begin position="204"/>
        <end position="225"/>
    </location>
</feature>
<sequence precursor="true">MSAAAWTRARPWRTGIAATVWSRSTTAAVAVTAGLLVSTSFAPLDWWWSAIIGMAALGWLLTRRVTTTSGALGCALVFGMALYLPLLPWTGAFVGPAPYLALSTVCAVFPVAFAAVTRPLRESVGWPLWWAACWVAVEWLKTLVPFGGFPWGVLAYGQTDGPLAAFARLGGAPLVSFATAWAGFSAAAMIGRARTVGRESRHEAVIAAVSLIAIGLGALSIWPLVRQSAAPSAPSITVALVQGNVPRLGLDFNAQRRAVLDNHVTQTLRLAEDVAAGRVAAPQIVFWPENSSDVNPLTDDDARRRITAAAAAIDAPILIGTVLRRPEWTPQTPATSNTMIVWNPGTGPAERHDKKIIQPFGEYLPWRNVFRHLSSYADRAGFFVPGSGTGIVHAAGVPVGVATCWEVVFDRAARDAVLAGAQMLVVPSNSATFTEQMSRQQLAFGKLRAIEHDRSVVVASTTGVSAVIAPDGRAASTTAFNASGYLVERITLRSGLAPATRWTPRIQLALSVLAVAAVAISLVRRRSPRRSPAAPADGPRETTTRTVGPIA</sequence>
<dbReference type="InterPro" id="IPR036526">
    <property type="entry name" value="C-N_Hydrolase_sf"/>
</dbReference>
<proteinExistence type="inferred from homology"/>
<dbReference type="NCBIfam" id="TIGR00546">
    <property type="entry name" value="lnt"/>
    <property type="match status" value="1"/>
</dbReference>
<feature type="transmembrane region" description="Helical" evidence="8">
    <location>
        <begin position="46"/>
        <end position="62"/>
    </location>
</feature>
<dbReference type="PANTHER" id="PTHR38686:SF1">
    <property type="entry name" value="APOLIPOPROTEIN N-ACYLTRANSFERASE"/>
    <property type="match status" value="1"/>
</dbReference>
<dbReference type="EMBL" id="CP003054">
    <property type="protein sequence ID" value="AFM20362.1"/>
    <property type="molecule type" value="Genomic_DNA"/>
</dbReference>
<dbReference type="Proteomes" id="UP000006057">
    <property type="component" value="Plasmid pMYCCH.01"/>
</dbReference>
<feature type="region of interest" description="Disordered" evidence="9">
    <location>
        <begin position="528"/>
        <end position="551"/>
    </location>
</feature>
<dbReference type="InterPro" id="IPR003010">
    <property type="entry name" value="C-N_Hydrolase"/>
</dbReference>
<dbReference type="UniPathway" id="UPA00666"/>
<dbReference type="CDD" id="cd07571">
    <property type="entry name" value="ALP_N-acyl_transferase"/>
    <property type="match status" value="1"/>
</dbReference>
<evidence type="ECO:0000313" key="11">
    <source>
        <dbReference type="EMBL" id="AFM20362.1"/>
    </source>
</evidence>
<feature type="transmembrane region" description="Helical" evidence="8">
    <location>
        <begin position="69"/>
        <end position="87"/>
    </location>
</feature>
<protein>
    <recommendedName>
        <fullName evidence="8">Apolipoprotein N-acyltransferase</fullName>
        <shortName evidence="8">ALP N-acyltransferase</shortName>
        <ecNumber evidence="8">2.3.1.269</ecNumber>
    </recommendedName>
</protein>
<dbReference type="InterPro" id="IPR004563">
    <property type="entry name" value="Apolipo_AcylTrfase"/>
</dbReference>
<keyword evidence="2 8" id="KW-1003">Cell membrane</keyword>
<evidence type="ECO:0000313" key="12">
    <source>
        <dbReference type="Proteomes" id="UP000006057"/>
    </source>
</evidence>
<name>I4BSV5_MYCCN</name>
<dbReference type="GO" id="GO:0016410">
    <property type="term" value="F:N-acyltransferase activity"/>
    <property type="evidence" value="ECO:0007669"/>
    <property type="project" value="UniProtKB-UniRule"/>
</dbReference>
<feature type="transmembrane region" description="Helical" evidence="8">
    <location>
        <begin position="171"/>
        <end position="192"/>
    </location>
</feature>
<feature type="domain" description="CN hydrolase" evidence="10">
    <location>
        <begin position="236"/>
        <end position="492"/>
    </location>
</feature>
<evidence type="ECO:0000259" key="10">
    <source>
        <dbReference type="PROSITE" id="PS50263"/>
    </source>
</evidence>
<keyword evidence="12" id="KW-1185">Reference proteome</keyword>
<gene>
    <name evidence="8" type="primary">lnt</name>
    <name evidence="11" type="ordered locus">Mycch_5730</name>
</gene>
<keyword evidence="5 8" id="KW-1133">Transmembrane helix</keyword>
<dbReference type="InterPro" id="IPR045378">
    <property type="entry name" value="LNT_N"/>
</dbReference>
<dbReference type="GO" id="GO:0042158">
    <property type="term" value="P:lipoprotein biosynthetic process"/>
    <property type="evidence" value="ECO:0007669"/>
    <property type="project" value="UniProtKB-UniRule"/>
</dbReference>
<geneLocation type="plasmid" evidence="11 12">
    <name>pMYCCH.01</name>
</geneLocation>
<dbReference type="HOGENOM" id="CLU_019563_0_1_11"/>
<dbReference type="SUPFAM" id="SSF56317">
    <property type="entry name" value="Carbon-nitrogen hydrolase"/>
    <property type="match status" value="1"/>
</dbReference>
<evidence type="ECO:0000256" key="1">
    <source>
        <dbReference type="ARBA" id="ARBA00004651"/>
    </source>
</evidence>
<evidence type="ECO:0000256" key="7">
    <source>
        <dbReference type="ARBA" id="ARBA00023315"/>
    </source>
</evidence>
<dbReference type="AlphaFoldDB" id="I4BSV5"/>
<evidence type="ECO:0000256" key="9">
    <source>
        <dbReference type="SAM" id="MobiDB-lite"/>
    </source>
</evidence>
<feature type="transmembrane region" description="Helical" evidence="8">
    <location>
        <begin position="99"/>
        <end position="116"/>
    </location>
</feature>
<evidence type="ECO:0000256" key="6">
    <source>
        <dbReference type="ARBA" id="ARBA00023136"/>
    </source>
</evidence>
<dbReference type="RefSeq" id="WP_014805634.1">
    <property type="nucleotide sequence ID" value="NC_018022.1"/>
</dbReference>
<keyword evidence="3 8" id="KW-0808">Transferase</keyword>
<keyword evidence="4 8" id="KW-0812">Transmembrane</keyword>
<dbReference type="EC" id="2.3.1.269" evidence="8"/>
<organism evidence="11 12">
    <name type="scientific">Mycolicibacterium chubuense (strain NBB4)</name>
    <name type="common">Mycobacterium chubuense</name>
    <dbReference type="NCBI Taxonomy" id="710421"/>
    <lineage>
        <taxon>Bacteria</taxon>
        <taxon>Bacillati</taxon>
        <taxon>Actinomycetota</taxon>
        <taxon>Actinomycetes</taxon>
        <taxon>Mycobacteriales</taxon>
        <taxon>Mycobacteriaceae</taxon>
        <taxon>Mycolicibacterium</taxon>
    </lineage>
</organism>
<keyword evidence="11" id="KW-0449">Lipoprotein</keyword>
<keyword evidence="6 8" id="KW-0472">Membrane</keyword>
<dbReference type="HAMAP" id="MF_01148">
    <property type="entry name" value="Lnt"/>
    <property type="match status" value="1"/>
</dbReference>
<dbReference type="Pfam" id="PF00795">
    <property type="entry name" value="CN_hydrolase"/>
    <property type="match status" value="1"/>
</dbReference>
<dbReference type="GO" id="GO:0005886">
    <property type="term" value="C:plasma membrane"/>
    <property type="evidence" value="ECO:0007669"/>
    <property type="project" value="UniProtKB-SubCell"/>
</dbReference>
<accession>I4BSV5</accession>
<dbReference type="Pfam" id="PF20154">
    <property type="entry name" value="LNT_N"/>
    <property type="match status" value="1"/>
</dbReference>
<dbReference type="PROSITE" id="PS50263">
    <property type="entry name" value="CN_HYDROLASE"/>
    <property type="match status" value="1"/>
</dbReference>
<feature type="transmembrane region" description="Helical" evidence="8">
    <location>
        <begin position="128"/>
        <end position="151"/>
    </location>
</feature>
<dbReference type="PATRIC" id="fig|710421.3.peg.5711"/>
<dbReference type="Gene3D" id="3.60.110.10">
    <property type="entry name" value="Carbon-nitrogen hydrolase"/>
    <property type="match status" value="1"/>
</dbReference>
<comment type="catalytic activity">
    <reaction evidence="8">
        <text>N-terminal S-1,2-diacyl-sn-glyceryl-L-cysteinyl-[lipoprotein] + a glycerophospholipid = N-acyl-S-1,2-diacyl-sn-glyceryl-L-cysteinyl-[lipoprotein] + a 2-acyl-sn-glycero-3-phospholipid + H(+)</text>
        <dbReference type="Rhea" id="RHEA:48228"/>
        <dbReference type="Rhea" id="RHEA-COMP:14681"/>
        <dbReference type="Rhea" id="RHEA-COMP:14684"/>
        <dbReference type="ChEBI" id="CHEBI:15378"/>
        <dbReference type="ChEBI" id="CHEBI:136912"/>
        <dbReference type="ChEBI" id="CHEBI:140656"/>
        <dbReference type="ChEBI" id="CHEBI:140657"/>
        <dbReference type="ChEBI" id="CHEBI:140660"/>
        <dbReference type="EC" id="2.3.1.269"/>
    </reaction>
</comment>
<comment type="subcellular location">
    <subcellularLocation>
        <location evidence="1 8">Cell membrane</location>
        <topology evidence="1 8">Multi-pass membrane protein</topology>
    </subcellularLocation>
</comment>
<evidence type="ECO:0000256" key="8">
    <source>
        <dbReference type="HAMAP-Rule" id="MF_01148"/>
    </source>
</evidence>
<keyword evidence="7 8" id="KW-0012">Acyltransferase</keyword>
<evidence type="ECO:0000256" key="4">
    <source>
        <dbReference type="ARBA" id="ARBA00022692"/>
    </source>
</evidence>
<evidence type="ECO:0000256" key="3">
    <source>
        <dbReference type="ARBA" id="ARBA00022679"/>
    </source>
</evidence>